<evidence type="ECO:0000313" key="2">
    <source>
        <dbReference type="EMBL" id="NYE38782.1"/>
    </source>
</evidence>
<reference evidence="2 3" key="1">
    <citation type="submission" date="2020-07" db="EMBL/GenBank/DDBJ databases">
        <authorList>
            <person name="Partida-Martinez L."/>
            <person name="Huntemann M."/>
            <person name="Clum A."/>
            <person name="Wang J."/>
            <person name="Palaniappan K."/>
            <person name="Ritter S."/>
            <person name="Chen I.-M."/>
            <person name="Stamatis D."/>
            <person name="Reddy T."/>
            <person name="O'Malley R."/>
            <person name="Daum C."/>
            <person name="Shapiro N."/>
            <person name="Ivanova N."/>
            <person name="Kyrpides N."/>
            <person name="Woyke T."/>
        </authorList>
    </citation>
    <scope>NUCLEOTIDE SEQUENCE [LARGE SCALE GENOMIC DNA]</scope>
    <source>
        <strain evidence="2 3">AT2.17</strain>
    </source>
</reference>
<evidence type="ECO:0000313" key="3">
    <source>
        <dbReference type="Proteomes" id="UP000549911"/>
    </source>
</evidence>
<evidence type="ECO:0000256" key="1">
    <source>
        <dbReference type="SAM" id="MobiDB-lite"/>
    </source>
</evidence>
<keyword evidence="3" id="KW-1185">Reference proteome</keyword>
<feature type="region of interest" description="Disordered" evidence="1">
    <location>
        <begin position="72"/>
        <end position="107"/>
    </location>
</feature>
<accession>A0A7Y9H6F4</accession>
<name>A0A7Y9H6F4_9ACTN</name>
<organism evidence="2 3">
    <name type="scientific">Nocardioides cavernae</name>
    <dbReference type="NCBI Taxonomy" id="1921566"/>
    <lineage>
        <taxon>Bacteria</taxon>
        <taxon>Bacillati</taxon>
        <taxon>Actinomycetota</taxon>
        <taxon>Actinomycetes</taxon>
        <taxon>Propionibacteriales</taxon>
        <taxon>Nocardioidaceae</taxon>
        <taxon>Nocardioides</taxon>
    </lineage>
</organism>
<dbReference type="AlphaFoldDB" id="A0A7Y9H6F4"/>
<dbReference type="Proteomes" id="UP000549911">
    <property type="component" value="Unassembled WGS sequence"/>
</dbReference>
<dbReference type="EMBL" id="JACCBW010000006">
    <property type="protein sequence ID" value="NYE38782.1"/>
    <property type="molecule type" value="Genomic_DNA"/>
</dbReference>
<comment type="caution">
    <text evidence="2">The sequence shown here is derived from an EMBL/GenBank/DDBJ whole genome shotgun (WGS) entry which is preliminary data.</text>
</comment>
<protein>
    <submittedName>
        <fullName evidence="2">Uncharacterized protein</fullName>
    </submittedName>
</protein>
<gene>
    <name evidence="2" type="ORF">F4692_003933</name>
</gene>
<sequence>MSSKSSTLFTVGTLLRHAQDAGSPVRLLVSGTWLDGVIVGADGLGVVLDDGAGLQVLVRLDAISAVGFSRRDIDGHGDAEDDQAEGDGARAHWAAPRKPIEAGPVTR</sequence>
<reference evidence="2 3" key="2">
    <citation type="submission" date="2020-08" db="EMBL/GenBank/DDBJ databases">
        <title>The Agave Microbiome: Exploring the role of microbial communities in plant adaptations to desert environments.</title>
        <authorList>
            <person name="Partida-Martinez L.P."/>
        </authorList>
    </citation>
    <scope>NUCLEOTIDE SEQUENCE [LARGE SCALE GENOMIC DNA]</scope>
    <source>
        <strain evidence="2 3">AT2.17</strain>
    </source>
</reference>
<dbReference type="RefSeq" id="WP_179621414.1">
    <property type="nucleotide sequence ID" value="NZ_JACCBW010000006.1"/>
</dbReference>
<proteinExistence type="predicted"/>